<feature type="region of interest" description="Disordered" evidence="1">
    <location>
        <begin position="17"/>
        <end position="70"/>
    </location>
</feature>
<accession>A0AAW0XSH9</accession>
<evidence type="ECO:0000313" key="3">
    <source>
        <dbReference type="Proteomes" id="UP001445076"/>
    </source>
</evidence>
<reference evidence="2 3" key="1">
    <citation type="journal article" date="2024" name="BMC Genomics">
        <title>Genome assembly of redclaw crayfish (Cherax quadricarinatus) provides insights into its immune adaptation and hypoxia tolerance.</title>
        <authorList>
            <person name="Liu Z."/>
            <person name="Zheng J."/>
            <person name="Li H."/>
            <person name="Fang K."/>
            <person name="Wang S."/>
            <person name="He J."/>
            <person name="Zhou D."/>
            <person name="Weng S."/>
            <person name="Chi M."/>
            <person name="Gu Z."/>
            <person name="He J."/>
            <person name="Li F."/>
            <person name="Wang M."/>
        </authorList>
    </citation>
    <scope>NUCLEOTIDE SEQUENCE [LARGE SCALE GENOMIC DNA]</scope>
    <source>
        <strain evidence="2">ZL_2023a</strain>
    </source>
</reference>
<protein>
    <submittedName>
        <fullName evidence="2">Uncharacterized protein</fullName>
    </submittedName>
</protein>
<organism evidence="2 3">
    <name type="scientific">Cherax quadricarinatus</name>
    <name type="common">Australian red claw crayfish</name>
    <dbReference type="NCBI Taxonomy" id="27406"/>
    <lineage>
        <taxon>Eukaryota</taxon>
        <taxon>Metazoa</taxon>
        <taxon>Ecdysozoa</taxon>
        <taxon>Arthropoda</taxon>
        <taxon>Crustacea</taxon>
        <taxon>Multicrustacea</taxon>
        <taxon>Malacostraca</taxon>
        <taxon>Eumalacostraca</taxon>
        <taxon>Eucarida</taxon>
        <taxon>Decapoda</taxon>
        <taxon>Pleocyemata</taxon>
        <taxon>Astacidea</taxon>
        <taxon>Parastacoidea</taxon>
        <taxon>Parastacidae</taxon>
        <taxon>Cherax</taxon>
    </lineage>
</organism>
<gene>
    <name evidence="2" type="ORF">OTU49_017404</name>
</gene>
<keyword evidence="3" id="KW-1185">Reference proteome</keyword>
<comment type="caution">
    <text evidence="2">The sequence shown here is derived from an EMBL/GenBank/DDBJ whole genome shotgun (WGS) entry which is preliminary data.</text>
</comment>
<feature type="compositionally biased region" description="Acidic residues" evidence="1">
    <location>
        <begin position="48"/>
        <end position="60"/>
    </location>
</feature>
<proteinExistence type="predicted"/>
<name>A0AAW0XSH9_CHEQU</name>
<evidence type="ECO:0000256" key="1">
    <source>
        <dbReference type="SAM" id="MobiDB-lite"/>
    </source>
</evidence>
<dbReference type="EMBL" id="JARKIK010000028">
    <property type="protein sequence ID" value="KAK8742624.1"/>
    <property type="molecule type" value="Genomic_DNA"/>
</dbReference>
<sequence length="99" mass="11218">MDLYLLSPVFMKKMMRRPSATVEGAPESGQDNTEPEDTSRLLGHQDDDNVNADPEAEMEAAMEASRRRRRSSLDSLLRQHAYIIICVLCYACTFLGHRS</sequence>
<evidence type="ECO:0000313" key="2">
    <source>
        <dbReference type="EMBL" id="KAK8742624.1"/>
    </source>
</evidence>
<feature type="compositionally biased region" description="Basic and acidic residues" evidence="1">
    <location>
        <begin position="37"/>
        <end position="47"/>
    </location>
</feature>
<dbReference type="AlphaFoldDB" id="A0AAW0XSH9"/>
<dbReference type="Proteomes" id="UP001445076">
    <property type="component" value="Unassembled WGS sequence"/>
</dbReference>